<evidence type="ECO:0000256" key="5">
    <source>
        <dbReference type="ARBA" id="ARBA00023180"/>
    </source>
</evidence>
<dbReference type="GO" id="GO:0045597">
    <property type="term" value="P:positive regulation of cell differentiation"/>
    <property type="evidence" value="ECO:0007669"/>
    <property type="project" value="UniProtKB-ARBA"/>
</dbReference>
<dbReference type="FunFam" id="2.10.25.10:FF:000012">
    <property type="entry name" value="Delta-like protein"/>
    <property type="match status" value="1"/>
</dbReference>
<sequence length="93" mass="9607">SICQDGQFCQSLAAVCDPCMKPSPCPSANYACSSATGVKKCTCAAGFTGVNCEFEIGDQCASYPCINGGICNGTSTDYTCTCPSPYRGKQCQS</sequence>
<dbReference type="PROSITE" id="PS50026">
    <property type="entry name" value="EGF_3"/>
    <property type="match status" value="1"/>
</dbReference>
<proteinExistence type="predicted"/>
<dbReference type="EMBL" id="BTSX01000004">
    <property type="protein sequence ID" value="GMS95066.1"/>
    <property type="molecule type" value="Genomic_DNA"/>
</dbReference>
<gene>
    <name evidence="8" type="ORF">PENTCL1PPCAC_17241</name>
</gene>
<keyword evidence="9" id="KW-1185">Reference proteome</keyword>
<comment type="caution">
    <text evidence="8">The sequence shown here is derived from an EMBL/GenBank/DDBJ whole genome shotgun (WGS) entry which is preliminary data.</text>
</comment>
<keyword evidence="3" id="KW-0677">Repeat</keyword>
<evidence type="ECO:0000259" key="7">
    <source>
        <dbReference type="PROSITE" id="PS50026"/>
    </source>
</evidence>
<evidence type="ECO:0000256" key="6">
    <source>
        <dbReference type="PROSITE-ProRule" id="PRU00076"/>
    </source>
</evidence>
<accession>A0AAV5TL61</accession>
<evidence type="ECO:0000313" key="9">
    <source>
        <dbReference type="Proteomes" id="UP001432027"/>
    </source>
</evidence>
<evidence type="ECO:0000256" key="2">
    <source>
        <dbReference type="ARBA" id="ARBA00022729"/>
    </source>
</evidence>
<evidence type="ECO:0000256" key="1">
    <source>
        <dbReference type="ARBA" id="ARBA00022536"/>
    </source>
</evidence>
<dbReference type="PROSITE" id="PS00022">
    <property type="entry name" value="EGF_1"/>
    <property type="match status" value="2"/>
</dbReference>
<feature type="disulfide bond" evidence="6">
    <location>
        <begin position="82"/>
        <end position="91"/>
    </location>
</feature>
<dbReference type="AlphaFoldDB" id="A0AAV5TL61"/>
<evidence type="ECO:0000256" key="4">
    <source>
        <dbReference type="ARBA" id="ARBA00023157"/>
    </source>
</evidence>
<keyword evidence="2" id="KW-0732">Signal</keyword>
<dbReference type="GO" id="GO:0045197">
    <property type="term" value="P:establishment or maintenance of epithelial cell apical/basal polarity"/>
    <property type="evidence" value="ECO:0007669"/>
    <property type="project" value="TreeGrafter"/>
</dbReference>
<dbReference type="GO" id="GO:0005886">
    <property type="term" value="C:plasma membrane"/>
    <property type="evidence" value="ECO:0007669"/>
    <property type="project" value="TreeGrafter"/>
</dbReference>
<organism evidence="8 9">
    <name type="scientific">Pristionchus entomophagus</name>
    <dbReference type="NCBI Taxonomy" id="358040"/>
    <lineage>
        <taxon>Eukaryota</taxon>
        <taxon>Metazoa</taxon>
        <taxon>Ecdysozoa</taxon>
        <taxon>Nematoda</taxon>
        <taxon>Chromadorea</taxon>
        <taxon>Rhabditida</taxon>
        <taxon>Rhabditina</taxon>
        <taxon>Diplogasteromorpha</taxon>
        <taxon>Diplogasteroidea</taxon>
        <taxon>Neodiplogasteridae</taxon>
        <taxon>Pristionchus</taxon>
    </lineage>
</organism>
<keyword evidence="1 6" id="KW-0245">EGF-like domain</keyword>
<dbReference type="PROSITE" id="PS01186">
    <property type="entry name" value="EGF_2"/>
    <property type="match status" value="2"/>
</dbReference>
<feature type="non-terminal residue" evidence="8">
    <location>
        <position position="93"/>
    </location>
</feature>
<dbReference type="Gene3D" id="2.10.25.10">
    <property type="entry name" value="Laminin"/>
    <property type="match status" value="1"/>
</dbReference>
<dbReference type="PANTHER" id="PTHR24049:SF22">
    <property type="entry name" value="DROSOPHILA CRUMBS HOMOLOG"/>
    <property type="match status" value="1"/>
</dbReference>
<dbReference type="SMART" id="SM00181">
    <property type="entry name" value="EGF"/>
    <property type="match status" value="2"/>
</dbReference>
<feature type="domain" description="EGF-like" evidence="7">
    <location>
        <begin position="56"/>
        <end position="92"/>
    </location>
</feature>
<feature type="non-terminal residue" evidence="8">
    <location>
        <position position="1"/>
    </location>
</feature>
<evidence type="ECO:0000256" key="3">
    <source>
        <dbReference type="ARBA" id="ARBA00022737"/>
    </source>
</evidence>
<dbReference type="GO" id="GO:0032991">
    <property type="term" value="C:protein-containing complex"/>
    <property type="evidence" value="ECO:0007669"/>
    <property type="project" value="TreeGrafter"/>
</dbReference>
<dbReference type="InterPro" id="IPR051022">
    <property type="entry name" value="Notch_Cell-Fate_Det"/>
</dbReference>
<keyword evidence="4 6" id="KW-1015">Disulfide bond</keyword>
<dbReference type="Proteomes" id="UP001432027">
    <property type="component" value="Unassembled WGS sequence"/>
</dbReference>
<dbReference type="GO" id="GO:0007157">
    <property type="term" value="P:heterophilic cell-cell adhesion via plasma membrane cell adhesion molecules"/>
    <property type="evidence" value="ECO:0007669"/>
    <property type="project" value="TreeGrafter"/>
</dbReference>
<name>A0AAV5TL61_9BILA</name>
<reference evidence="8" key="1">
    <citation type="submission" date="2023-10" db="EMBL/GenBank/DDBJ databases">
        <title>Genome assembly of Pristionchus species.</title>
        <authorList>
            <person name="Yoshida K."/>
            <person name="Sommer R.J."/>
        </authorList>
    </citation>
    <scope>NUCLEOTIDE SEQUENCE</scope>
    <source>
        <strain evidence="8">RS0144</strain>
    </source>
</reference>
<keyword evidence="5" id="KW-0325">Glycoprotein</keyword>
<dbReference type="PANTHER" id="PTHR24049">
    <property type="entry name" value="CRUMBS FAMILY MEMBER"/>
    <property type="match status" value="1"/>
</dbReference>
<dbReference type="SUPFAM" id="SSF57196">
    <property type="entry name" value="EGF/Laminin"/>
    <property type="match status" value="1"/>
</dbReference>
<dbReference type="CDD" id="cd00054">
    <property type="entry name" value="EGF_CA"/>
    <property type="match status" value="1"/>
</dbReference>
<dbReference type="InterPro" id="IPR000742">
    <property type="entry name" value="EGF"/>
</dbReference>
<dbReference type="Pfam" id="PF00008">
    <property type="entry name" value="EGF"/>
    <property type="match status" value="1"/>
</dbReference>
<comment type="caution">
    <text evidence="6">Lacks conserved residue(s) required for the propagation of feature annotation.</text>
</comment>
<protein>
    <recommendedName>
        <fullName evidence="7">EGF-like domain-containing protein</fullName>
    </recommendedName>
</protein>
<evidence type="ECO:0000313" key="8">
    <source>
        <dbReference type="EMBL" id="GMS95066.1"/>
    </source>
</evidence>